<accession>A0ABT1DMU1</accession>
<dbReference type="EMBL" id="JAMYJR010000016">
    <property type="protein sequence ID" value="MCO8272146.1"/>
    <property type="molecule type" value="Genomic_DNA"/>
</dbReference>
<keyword evidence="3" id="KW-1185">Reference proteome</keyword>
<comment type="caution">
    <text evidence="2">The sequence shown here is derived from an EMBL/GenBank/DDBJ whole genome shotgun (WGS) entry which is preliminary data.</text>
</comment>
<dbReference type="InterPro" id="IPR008979">
    <property type="entry name" value="Galactose-bd-like_sf"/>
</dbReference>
<reference evidence="2 3" key="1">
    <citation type="submission" date="2022-06" db="EMBL/GenBank/DDBJ databases">
        <title>New Species of the Genus Actinoplanes, ActinopZanes ferrugineus.</title>
        <authorList>
            <person name="Ding P."/>
        </authorList>
    </citation>
    <scope>NUCLEOTIDE SEQUENCE [LARGE SCALE GENOMIC DNA]</scope>
    <source>
        <strain evidence="2 3">TRM88003</strain>
    </source>
</reference>
<dbReference type="RefSeq" id="WP_253238255.1">
    <property type="nucleotide sequence ID" value="NZ_JAMYJR010000016.1"/>
</dbReference>
<feature type="region of interest" description="Disordered" evidence="1">
    <location>
        <begin position="1"/>
        <end position="25"/>
    </location>
</feature>
<dbReference type="Proteomes" id="UP001523369">
    <property type="component" value="Unassembled WGS sequence"/>
</dbReference>
<organism evidence="2 3">
    <name type="scientific">Paractinoplanes aksuensis</name>
    <dbReference type="NCBI Taxonomy" id="2939490"/>
    <lineage>
        <taxon>Bacteria</taxon>
        <taxon>Bacillati</taxon>
        <taxon>Actinomycetota</taxon>
        <taxon>Actinomycetes</taxon>
        <taxon>Micromonosporales</taxon>
        <taxon>Micromonosporaceae</taxon>
        <taxon>Paractinoplanes</taxon>
    </lineage>
</organism>
<name>A0ABT1DMU1_9ACTN</name>
<protein>
    <submittedName>
        <fullName evidence="2">Uncharacterized protein</fullName>
    </submittedName>
</protein>
<evidence type="ECO:0000313" key="3">
    <source>
        <dbReference type="Proteomes" id="UP001523369"/>
    </source>
</evidence>
<dbReference type="SUPFAM" id="SSF49785">
    <property type="entry name" value="Galactose-binding domain-like"/>
    <property type="match status" value="1"/>
</dbReference>
<evidence type="ECO:0000256" key="1">
    <source>
        <dbReference type="SAM" id="MobiDB-lite"/>
    </source>
</evidence>
<gene>
    <name evidence="2" type="ORF">M1L60_16250</name>
</gene>
<proteinExistence type="predicted"/>
<evidence type="ECO:0000313" key="2">
    <source>
        <dbReference type="EMBL" id="MCO8272146.1"/>
    </source>
</evidence>
<sequence length="47" mass="5040">MSFRYDPADPTPTVGGRTLTGSMGVKDSRALEARPDVLTFTTDPLPT</sequence>
<dbReference type="Gene3D" id="2.60.120.260">
    <property type="entry name" value="Galactose-binding domain-like"/>
    <property type="match status" value="1"/>
</dbReference>